<sequence length="249" mass="26314">MNTAWPGNELEEVLAASVGNDGAGGRLVEVLGRSQLWVPLPNGGGPDSPGLDLPTMEIDGAPYVPVFSSEQQYLQCVGAHMPFTVAPAREFARGLPPQLGIAVNPGGMVGAPLPPLAVAELCRVGRTPLDGPASGGRVRLFEPDWQEDPVDFLTAAAEEFEASGVVLTARRGLASIEGEPPVLFVGVQLSSWEAAERNAPMDALGRALGRVHVGWPVNLVLLDATQDPVGTWMLERVRPFYQRVAAQPG</sequence>
<dbReference type="GeneID" id="91344977"/>
<organism evidence="3 4">
    <name type="scientific">Streptomyces niveus</name>
    <name type="common">Streptomyces spheroides</name>
    <dbReference type="NCBI Taxonomy" id="193462"/>
    <lineage>
        <taxon>Bacteria</taxon>
        <taxon>Bacillati</taxon>
        <taxon>Actinomycetota</taxon>
        <taxon>Actinomycetes</taxon>
        <taxon>Kitasatosporales</taxon>
        <taxon>Streptomycetaceae</taxon>
        <taxon>Streptomyces</taxon>
    </lineage>
</organism>
<feature type="domain" description="SseB protein C-terminal" evidence="2">
    <location>
        <begin position="133"/>
        <end position="243"/>
    </location>
</feature>
<gene>
    <name evidence="3" type="ORF">OG442_12150</name>
</gene>
<evidence type="ECO:0000259" key="1">
    <source>
        <dbReference type="Pfam" id="PF07179"/>
    </source>
</evidence>
<feature type="domain" description="SseB protein N-terminal" evidence="1">
    <location>
        <begin position="10"/>
        <end position="119"/>
    </location>
</feature>
<dbReference type="Pfam" id="PF07179">
    <property type="entry name" value="SseB"/>
    <property type="match status" value="1"/>
</dbReference>
<dbReference type="EMBL" id="CP109495">
    <property type="protein sequence ID" value="WUX52214.1"/>
    <property type="molecule type" value="Genomic_DNA"/>
</dbReference>
<dbReference type="RefSeq" id="WP_329075879.1">
    <property type="nucleotide sequence ID" value="NZ_CP108849.2"/>
</dbReference>
<keyword evidence="4" id="KW-1185">Reference proteome</keyword>
<reference evidence="3" key="1">
    <citation type="submission" date="2022-10" db="EMBL/GenBank/DDBJ databases">
        <title>The complete genomes of actinobacterial strains from the NBC collection.</title>
        <authorList>
            <person name="Joergensen T.S."/>
            <person name="Alvarez Arevalo M."/>
            <person name="Sterndorff E.B."/>
            <person name="Faurdal D."/>
            <person name="Vuksanovic O."/>
            <person name="Mourched A.-S."/>
            <person name="Charusanti P."/>
            <person name="Shaw S."/>
            <person name="Blin K."/>
            <person name="Weber T."/>
        </authorList>
    </citation>
    <scope>NUCLEOTIDE SEQUENCE</scope>
    <source>
        <strain evidence="3">NBC_01432</strain>
    </source>
</reference>
<name>A0ABZ2A144_STRNV</name>
<proteinExistence type="predicted"/>
<protein>
    <submittedName>
        <fullName evidence="3">Enhanced serine sensitivity protein SseB</fullName>
    </submittedName>
</protein>
<dbReference type="InterPro" id="IPR027945">
    <property type="entry name" value="SseB_C"/>
</dbReference>
<evidence type="ECO:0000259" key="2">
    <source>
        <dbReference type="Pfam" id="PF14581"/>
    </source>
</evidence>
<accession>A0ABZ2A144</accession>
<dbReference type="InterPro" id="IPR009839">
    <property type="entry name" value="SseB_N"/>
</dbReference>
<evidence type="ECO:0000313" key="4">
    <source>
        <dbReference type="Proteomes" id="UP001432209"/>
    </source>
</evidence>
<dbReference type="Proteomes" id="UP001432209">
    <property type="component" value="Chromosome"/>
</dbReference>
<dbReference type="Pfam" id="PF14581">
    <property type="entry name" value="SseB_C"/>
    <property type="match status" value="1"/>
</dbReference>
<evidence type="ECO:0000313" key="3">
    <source>
        <dbReference type="EMBL" id="WUX52214.1"/>
    </source>
</evidence>